<dbReference type="EMBL" id="CAJVPZ010011057">
    <property type="protein sequence ID" value="CAG8626210.1"/>
    <property type="molecule type" value="Genomic_DNA"/>
</dbReference>
<evidence type="ECO:0000313" key="2">
    <source>
        <dbReference type="Proteomes" id="UP000789396"/>
    </source>
</evidence>
<comment type="caution">
    <text evidence="1">The sequence shown here is derived from an EMBL/GenBank/DDBJ whole genome shotgun (WGS) entry which is preliminary data.</text>
</comment>
<evidence type="ECO:0000313" key="1">
    <source>
        <dbReference type="EMBL" id="CAG8626210.1"/>
    </source>
</evidence>
<protein>
    <submittedName>
        <fullName evidence="1">7919_t:CDS:1</fullName>
    </submittedName>
</protein>
<reference evidence="1" key="1">
    <citation type="submission" date="2021-06" db="EMBL/GenBank/DDBJ databases">
        <authorList>
            <person name="Kallberg Y."/>
            <person name="Tangrot J."/>
            <person name="Rosling A."/>
        </authorList>
    </citation>
    <scope>NUCLEOTIDE SEQUENCE</scope>
    <source>
        <strain evidence="1">IN212</strain>
    </source>
</reference>
<dbReference type="OrthoDB" id="2428127at2759"/>
<sequence length="386" mass="44886">IAMAKSCPEYFDKRLVPDISVYHVEISMKDWLGSGNIYMQIPKWIQQYQLDHGLVINSSGFTLSVKPAIELTFEPSIEFLNSPKKMLSISYVATQKDLLYRMNYIDIFNSSQSLLDSIPFVDLTIDVLPINVIHCDIMYEQILLTIPKDGIRLSKQFEDAIKNALKEESPYQYLEEIFKEYGQVFCLNLAVGERLSNLNEFTHLEQESLTKITSNGFEKITNCHKVLDEWKNFLNQHKMDSTKFYLSNGNSTVKINNINDIDLYLNTISEKPDSWKIINRMQFIPLYKLLKDGLQKEIESLLSNEERVLMDGYFKLENNKVRNYKVDFDFFLKSDNYQVIGSIVSNNLKRPDLNLRFQMLSVSGFSVVIEDVDNKEISKETIEEFV</sequence>
<dbReference type="Proteomes" id="UP000789396">
    <property type="component" value="Unassembled WGS sequence"/>
</dbReference>
<accession>A0A9N9D8K0</accession>
<organism evidence="1 2">
    <name type="scientific">Racocetra fulgida</name>
    <dbReference type="NCBI Taxonomy" id="60492"/>
    <lineage>
        <taxon>Eukaryota</taxon>
        <taxon>Fungi</taxon>
        <taxon>Fungi incertae sedis</taxon>
        <taxon>Mucoromycota</taxon>
        <taxon>Glomeromycotina</taxon>
        <taxon>Glomeromycetes</taxon>
        <taxon>Diversisporales</taxon>
        <taxon>Gigasporaceae</taxon>
        <taxon>Racocetra</taxon>
    </lineage>
</organism>
<proteinExistence type="predicted"/>
<name>A0A9N9D8K0_9GLOM</name>
<dbReference type="AlphaFoldDB" id="A0A9N9D8K0"/>
<feature type="non-terminal residue" evidence="1">
    <location>
        <position position="1"/>
    </location>
</feature>
<keyword evidence="2" id="KW-1185">Reference proteome</keyword>
<gene>
    <name evidence="1" type="ORF">RFULGI_LOCUS7547</name>
</gene>